<dbReference type="STRING" id="930131.SAMN05216389_10978"/>
<keyword evidence="1" id="KW-1133">Transmembrane helix</keyword>
<protein>
    <recommendedName>
        <fullName evidence="4">Membrane domain of glycerophosphoryl diester phosphodiesterase</fullName>
    </recommendedName>
</protein>
<dbReference type="EMBL" id="FOHE01000009">
    <property type="protein sequence ID" value="SET34380.1"/>
    <property type="molecule type" value="Genomic_DNA"/>
</dbReference>
<gene>
    <name evidence="2" type="ORF">SAMN05216389_10978</name>
</gene>
<feature type="transmembrane region" description="Helical" evidence="1">
    <location>
        <begin position="118"/>
        <end position="140"/>
    </location>
</feature>
<evidence type="ECO:0000256" key="1">
    <source>
        <dbReference type="SAM" id="Phobius"/>
    </source>
</evidence>
<feature type="transmembrane region" description="Helical" evidence="1">
    <location>
        <begin position="20"/>
        <end position="45"/>
    </location>
</feature>
<reference evidence="2 3" key="1">
    <citation type="submission" date="2016-10" db="EMBL/GenBank/DDBJ databases">
        <authorList>
            <person name="de Groot N.N."/>
        </authorList>
    </citation>
    <scope>NUCLEOTIDE SEQUENCE [LARGE SCALE GENOMIC DNA]</scope>
    <source>
        <strain evidence="2 3">IBRC-M 10780</strain>
    </source>
</reference>
<feature type="transmembrane region" description="Helical" evidence="1">
    <location>
        <begin position="161"/>
        <end position="187"/>
    </location>
</feature>
<feature type="transmembrane region" description="Helical" evidence="1">
    <location>
        <begin position="193"/>
        <end position="215"/>
    </location>
</feature>
<sequence>MEKPFKYTWEIFTGRFEKVFLLMLVTTLPLLLIHSFATNYIYAITPRYLPNHSAADIYYGLLTILLFLYAQVPYIRFVHNEHEGHEHSLKNSVYFFFANGFSIFLFACILSVLTTIGFMLFLLPGIILLAIFFPVPYISTFDGKSVWKSVKEGTRLGKKKIIKIIFILFITGFIEIFIGLFVTFQLLNITNSLAAQIITQIVLNLLIFPFVIMLITSYMIKWRESLEVLEFEKMEELHNEFAK</sequence>
<organism evidence="2 3">
    <name type="scientific">Oceanobacillus limi</name>
    <dbReference type="NCBI Taxonomy" id="930131"/>
    <lineage>
        <taxon>Bacteria</taxon>
        <taxon>Bacillati</taxon>
        <taxon>Bacillota</taxon>
        <taxon>Bacilli</taxon>
        <taxon>Bacillales</taxon>
        <taxon>Bacillaceae</taxon>
        <taxon>Oceanobacillus</taxon>
    </lineage>
</organism>
<dbReference type="AlphaFoldDB" id="A0A1I0DRJ6"/>
<dbReference type="RefSeq" id="WP_090869830.1">
    <property type="nucleotide sequence ID" value="NZ_FOHE01000009.1"/>
</dbReference>
<evidence type="ECO:0008006" key="4">
    <source>
        <dbReference type="Google" id="ProtNLM"/>
    </source>
</evidence>
<keyword evidence="3" id="KW-1185">Reference proteome</keyword>
<keyword evidence="1" id="KW-0812">Transmembrane</keyword>
<feature type="transmembrane region" description="Helical" evidence="1">
    <location>
        <begin position="91"/>
        <end position="112"/>
    </location>
</feature>
<evidence type="ECO:0000313" key="3">
    <source>
        <dbReference type="Proteomes" id="UP000198618"/>
    </source>
</evidence>
<dbReference type="OrthoDB" id="2452082at2"/>
<accession>A0A1I0DRJ6</accession>
<feature type="transmembrane region" description="Helical" evidence="1">
    <location>
        <begin position="57"/>
        <end position="79"/>
    </location>
</feature>
<dbReference type="Proteomes" id="UP000198618">
    <property type="component" value="Unassembled WGS sequence"/>
</dbReference>
<evidence type="ECO:0000313" key="2">
    <source>
        <dbReference type="EMBL" id="SET34380.1"/>
    </source>
</evidence>
<name>A0A1I0DRJ6_9BACI</name>
<proteinExistence type="predicted"/>
<keyword evidence="1" id="KW-0472">Membrane</keyword>